<proteinExistence type="predicted"/>
<dbReference type="Pfam" id="PF13986">
    <property type="entry name" value="DUF4224"/>
    <property type="match status" value="1"/>
</dbReference>
<organism evidence="2 3">
    <name type="scientific">Glaciimonas soli</name>
    <dbReference type="NCBI Taxonomy" id="2590999"/>
    <lineage>
        <taxon>Bacteria</taxon>
        <taxon>Pseudomonadati</taxon>
        <taxon>Pseudomonadota</taxon>
        <taxon>Betaproteobacteria</taxon>
        <taxon>Burkholderiales</taxon>
        <taxon>Oxalobacteraceae</taxon>
        <taxon>Glaciimonas</taxon>
    </lineage>
</organism>
<dbReference type="EMBL" id="WINI01000009">
    <property type="protein sequence ID" value="MQR02350.1"/>
    <property type="molecule type" value="Genomic_DNA"/>
</dbReference>
<accession>A0A843YT37</accession>
<feature type="domain" description="DUF4224" evidence="1">
    <location>
        <begin position="5"/>
        <end position="47"/>
    </location>
</feature>
<dbReference type="OrthoDB" id="8612748at2"/>
<gene>
    <name evidence="2" type="ORF">GEV47_16870</name>
</gene>
<dbReference type="InterPro" id="IPR025319">
    <property type="entry name" value="DUF4224"/>
</dbReference>
<comment type="caution">
    <text evidence="2">The sequence shown here is derived from an EMBL/GenBank/DDBJ whole genome shotgun (WGS) entry which is preliminary data.</text>
</comment>
<sequence>MSMFLESGELSALTGRKMKSQQIGALRQMGIPFFVSATGHAVVTRIAIEGGKTAEKPKREWTPDVMKGLH</sequence>
<name>A0A843YT37_9BURK</name>
<dbReference type="AlphaFoldDB" id="A0A843YT37"/>
<protein>
    <submittedName>
        <fullName evidence="2">DUF4224 domain-containing protein</fullName>
    </submittedName>
</protein>
<evidence type="ECO:0000259" key="1">
    <source>
        <dbReference type="Pfam" id="PF13986"/>
    </source>
</evidence>
<reference evidence="2 3" key="1">
    <citation type="submission" date="2019-10" db="EMBL/GenBank/DDBJ databases">
        <title>Glaciimonas soli sp. nov., a psychrophilic bacterium isolated from the forest soil of a high elevation mountain in Taiwan.</title>
        <authorList>
            <person name="Wang L.-T."/>
            <person name="Shieh W.Y."/>
        </authorList>
    </citation>
    <scope>NUCLEOTIDE SEQUENCE [LARGE SCALE GENOMIC DNA]</scope>
    <source>
        <strain evidence="2 3">GS1</strain>
    </source>
</reference>
<evidence type="ECO:0000313" key="2">
    <source>
        <dbReference type="EMBL" id="MQR02350.1"/>
    </source>
</evidence>
<keyword evidence="3" id="KW-1185">Reference proteome</keyword>
<dbReference type="RefSeq" id="WP_153235986.1">
    <property type="nucleotide sequence ID" value="NZ_WINI01000009.1"/>
</dbReference>
<evidence type="ECO:0000313" key="3">
    <source>
        <dbReference type="Proteomes" id="UP000451565"/>
    </source>
</evidence>
<dbReference type="Proteomes" id="UP000451565">
    <property type="component" value="Unassembled WGS sequence"/>
</dbReference>